<dbReference type="InterPro" id="IPR008964">
    <property type="entry name" value="Invasin/intimin_cell_adhesion"/>
</dbReference>
<gene>
    <name evidence="3" type="ORF">GTO89_07205</name>
</gene>
<dbReference type="Pfam" id="PF02368">
    <property type="entry name" value="Big_2"/>
    <property type="match status" value="1"/>
</dbReference>
<dbReference type="PANTHER" id="PTHR45661:SF3">
    <property type="entry name" value="IG-LIKE DOMAIN-CONTAINING PROTEIN"/>
    <property type="match status" value="1"/>
</dbReference>
<protein>
    <submittedName>
        <fullName evidence="3">Leucine-rich repeat protein</fullName>
    </submittedName>
</protein>
<comment type="caution">
    <text evidence="3">The sequence shown here is derived from an EMBL/GenBank/DDBJ whole genome shotgun (WGS) entry which is preliminary data.</text>
</comment>
<evidence type="ECO:0000256" key="1">
    <source>
        <dbReference type="SAM" id="SignalP"/>
    </source>
</evidence>
<dbReference type="RefSeq" id="WP_161261401.1">
    <property type="nucleotide sequence ID" value="NZ_JAFBDC010000004.1"/>
</dbReference>
<keyword evidence="4" id="KW-1185">Reference proteome</keyword>
<accession>A0A845LEE7</accession>
<dbReference type="InterPro" id="IPR003343">
    <property type="entry name" value="Big_2"/>
</dbReference>
<dbReference type="InterPro" id="IPR053139">
    <property type="entry name" value="Surface_bspA-like"/>
</dbReference>
<dbReference type="Gene3D" id="3.80.10.10">
    <property type="entry name" value="Ribonuclease Inhibitor"/>
    <property type="match status" value="2"/>
</dbReference>
<dbReference type="OrthoDB" id="1884580at2"/>
<dbReference type="AlphaFoldDB" id="A0A845LEE7"/>
<feature type="signal peptide" evidence="1">
    <location>
        <begin position="1"/>
        <end position="28"/>
    </location>
</feature>
<dbReference type="EMBL" id="WXEX01000005">
    <property type="protein sequence ID" value="MZP42825.1"/>
    <property type="molecule type" value="Genomic_DNA"/>
</dbReference>
<feature type="chain" id="PRO_5032428191" evidence="1">
    <location>
        <begin position="29"/>
        <end position="564"/>
    </location>
</feature>
<dbReference type="SMART" id="SM00635">
    <property type="entry name" value="BID_2"/>
    <property type="match status" value="1"/>
</dbReference>
<proteinExistence type="predicted"/>
<dbReference type="InterPro" id="IPR026906">
    <property type="entry name" value="LRR_5"/>
</dbReference>
<keyword evidence="1" id="KW-0732">Signal</keyword>
<dbReference type="Proteomes" id="UP000471031">
    <property type="component" value="Unassembled WGS sequence"/>
</dbReference>
<dbReference type="Pfam" id="PF13306">
    <property type="entry name" value="LRR_5"/>
    <property type="match status" value="2"/>
</dbReference>
<dbReference type="PANTHER" id="PTHR45661">
    <property type="entry name" value="SURFACE ANTIGEN"/>
    <property type="match status" value="1"/>
</dbReference>
<dbReference type="InterPro" id="IPR032675">
    <property type="entry name" value="LRR_dom_sf"/>
</dbReference>
<dbReference type="SUPFAM" id="SSF49373">
    <property type="entry name" value="Invasin/intimin cell-adhesion fragments"/>
    <property type="match status" value="1"/>
</dbReference>
<dbReference type="SUPFAM" id="SSF52058">
    <property type="entry name" value="L domain-like"/>
    <property type="match status" value="2"/>
</dbReference>
<organism evidence="3 4">
    <name type="scientific">Heliomicrobium gestii</name>
    <name type="common">Heliobacterium gestii</name>
    <dbReference type="NCBI Taxonomy" id="2699"/>
    <lineage>
        <taxon>Bacteria</taxon>
        <taxon>Bacillati</taxon>
        <taxon>Bacillota</taxon>
        <taxon>Clostridia</taxon>
        <taxon>Eubacteriales</taxon>
        <taxon>Heliobacteriaceae</taxon>
        <taxon>Heliomicrobium</taxon>
    </lineage>
</organism>
<evidence type="ECO:0000313" key="4">
    <source>
        <dbReference type="Proteomes" id="UP000471031"/>
    </source>
</evidence>
<name>A0A845LEE7_HELGE</name>
<evidence type="ECO:0000259" key="2">
    <source>
        <dbReference type="SMART" id="SM00635"/>
    </source>
</evidence>
<dbReference type="Gene3D" id="2.60.40.1080">
    <property type="match status" value="1"/>
</dbReference>
<evidence type="ECO:0000313" key="3">
    <source>
        <dbReference type="EMBL" id="MZP42825.1"/>
    </source>
</evidence>
<feature type="domain" description="BIG2" evidence="2">
    <location>
        <begin position="386"/>
        <end position="459"/>
    </location>
</feature>
<reference evidence="3 4" key="1">
    <citation type="submission" date="2020-01" db="EMBL/GenBank/DDBJ databases">
        <title>Whole genome sequence of Heliobacterium gestii DSM 11169.</title>
        <authorList>
            <person name="Kyndt J.A."/>
            <person name="Meyer T.E."/>
        </authorList>
    </citation>
    <scope>NUCLEOTIDE SEQUENCE [LARGE SCALE GENOMIC DNA]</scope>
    <source>
        <strain evidence="3 4">DSM 11169</strain>
    </source>
</reference>
<sequence length="564" mass="60102">MKKRWFKSAAVLVAFLFMFQLFPFVSQAGSSEFFYTVSDNQVTIDGCITNGAVTIPDTIDGYPVTKIGNDAFSYKSTITSVVIPNTVTTIGSRAFSDCANLASVTMGSGVTTIGGFAFYNCSKVTSFTLPDSVTTIGEQAFNRCSALTGITIPKNVTTIGADAFGGYPTNMQAFYVDDQNATYAGVDGVLYDKMKTALLLCPRAKTGQFTVPNGVRTISDKAFYSCYGLTGISLPDTVTTIGNSAFQDCSGVTTLNIPSGVTAIGRYAFSNCGISSATIPYGITSINEAAFQSCPSLTSLTIPNGVSDIGNSAFSYCSGLTTITIPGSVYQIGDNAFYNCTSLTEARFLGSAPTMSDNVFQNCSPDFRIRYIQGGSTLDHIKLNITQSLLAVGDTYPTVVSAIYDDRSLSLLPDCAVQFSSASPSIASISDDGLIEAVAPGTTVIQAVYDSNQASATVTVTADDLRSYGYHIYPERIRFEPGSATIPVKIEKKDDAGPATILYSEIVNGYPQGVSTAPGGDQRYQESKATFDFEPQSQYTANVLIWDSLESMKPLAKPRRIVYP</sequence>